<dbReference type="AlphaFoldDB" id="A0A5C5ZWC3"/>
<name>A0A5C5ZWC3_9BACT</name>
<dbReference type="EMBL" id="SJPM01000013">
    <property type="protein sequence ID" value="TWT91912.1"/>
    <property type="molecule type" value="Genomic_DNA"/>
</dbReference>
<keyword evidence="2" id="KW-1185">Reference proteome</keyword>
<organism evidence="1 2">
    <name type="scientific">Neorhodopirellula pilleata</name>
    <dbReference type="NCBI Taxonomy" id="2714738"/>
    <lineage>
        <taxon>Bacteria</taxon>
        <taxon>Pseudomonadati</taxon>
        <taxon>Planctomycetota</taxon>
        <taxon>Planctomycetia</taxon>
        <taxon>Pirellulales</taxon>
        <taxon>Pirellulaceae</taxon>
        <taxon>Neorhodopirellula</taxon>
    </lineage>
</organism>
<evidence type="ECO:0000313" key="1">
    <source>
        <dbReference type="EMBL" id="TWT91912.1"/>
    </source>
</evidence>
<protein>
    <recommendedName>
        <fullName evidence="3">Cytochrome c domain-containing protein</fullName>
    </recommendedName>
</protein>
<comment type="caution">
    <text evidence="1">The sequence shown here is derived from an EMBL/GenBank/DDBJ whole genome shotgun (WGS) entry which is preliminary data.</text>
</comment>
<sequence>MRELPYRFARVPSYLGFLVGLTIVIGGFSETALAQRNGFEHPPIDYLNAEVHDRVAVLAEQLKAGKANLEFDDRHGYLPAVLKALDVPVSSQTLVFSKTSLQLHRISPRRPRALYFNDDVYVGYCQQGDVLEFAATDAQQGATFYTLANTQQESLEFVRDRGGCLSCHASSRTQNVPGYLVRSVFSDAAGRPKLGSGTFTTDHTSEFEDRWGGWYVTGQHGSMRHMGNTICRGDEHEFDRESGANQVALERYFDANHYLSPHSDIVALMVLEHQTQMHNAIAAANYETRQAIYQSYQMNELLERPADHLSESANRRIDSVVDDLVRQLLFCDEFVLTDSVSGSTEFADEFESRGKLDSQHRSLRQFDLKNRMFRYPCSYLIGSDAFMGLPDEARSRTVAKVHCILRGDDQSPEYAHLTATMRKEILEILRDTHPLFGKDSPQPDTVTLK</sequence>
<dbReference type="RefSeq" id="WP_231603478.1">
    <property type="nucleotide sequence ID" value="NZ_SJPM01000013.1"/>
</dbReference>
<accession>A0A5C5ZWC3</accession>
<evidence type="ECO:0000313" key="2">
    <source>
        <dbReference type="Proteomes" id="UP000316213"/>
    </source>
</evidence>
<gene>
    <name evidence="1" type="ORF">Pla100_49520</name>
</gene>
<evidence type="ECO:0008006" key="3">
    <source>
        <dbReference type="Google" id="ProtNLM"/>
    </source>
</evidence>
<reference evidence="1 2" key="1">
    <citation type="submission" date="2019-02" db="EMBL/GenBank/DDBJ databases">
        <title>Deep-cultivation of Planctomycetes and their phenomic and genomic characterization uncovers novel biology.</title>
        <authorList>
            <person name="Wiegand S."/>
            <person name="Jogler M."/>
            <person name="Boedeker C."/>
            <person name="Pinto D."/>
            <person name="Vollmers J."/>
            <person name="Rivas-Marin E."/>
            <person name="Kohn T."/>
            <person name="Peeters S.H."/>
            <person name="Heuer A."/>
            <person name="Rast P."/>
            <person name="Oberbeckmann S."/>
            <person name="Bunk B."/>
            <person name="Jeske O."/>
            <person name="Meyerdierks A."/>
            <person name="Storesund J.E."/>
            <person name="Kallscheuer N."/>
            <person name="Luecker S."/>
            <person name="Lage O.M."/>
            <person name="Pohl T."/>
            <person name="Merkel B.J."/>
            <person name="Hornburger P."/>
            <person name="Mueller R.-W."/>
            <person name="Bruemmer F."/>
            <person name="Labrenz M."/>
            <person name="Spormann A.M."/>
            <person name="Op Den Camp H."/>
            <person name="Overmann J."/>
            <person name="Amann R."/>
            <person name="Jetten M.S.M."/>
            <person name="Mascher T."/>
            <person name="Medema M.H."/>
            <person name="Devos D.P."/>
            <person name="Kaster A.-K."/>
            <person name="Ovreas L."/>
            <person name="Rohde M."/>
            <person name="Galperin M.Y."/>
            <person name="Jogler C."/>
        </authorList>
    </citation>
    <scope>NUCLEOTIDE SEQUENCE [LARGE SCALE GENOMIC DNA]</scope>
    <source>
        <strain evidence="1 2">Pla100</strain>
    </source>
</reference>
<proteinExistence type="predicted"/>
<dbReference type="Proteomes" id="UP000316213">
    <property type="component" value="Unassembled WGS sequence"/>
</dbReference>